<dbReference type="Proteomes" id="UP000198688">
    <property type="component" value="Chromosome I"/>
</dbReference>
<accession>A0A1H2AFB6</accession>
<dbReference type="OrthoDB" id="3745257at2"/>
<dbReference type="InterPro" id="IPR007037">
    <property type="entry name" value="SIP_rossman_dom"/>
</dbReference>
<evidence type="ECO:0000313" key="2">
    <source>
        <dbReference type="EMBL" id="SDT44663.1"/>
    </source>
</evidence>
<reference evidence="2 3" key="1">
    <citation type="submission" date="2016-10" db="EMBL/GenBank/DDBJ databases">
        <authorList>
            <person name="de Groot N.N."/>
        </authorList>
    </citation>
    <scope>NUCLEOTIDE SEQUENCE [LARGE SCALE GENOMIC DNA]</scope>
    <source>
        <strain evidence="2 3">DSM 43941</strain>
    </source>
</reference>
<evidence type="ECO:0000259" key="1">
    <source>
        <dbReference type="PROSITE" id="PS51384"/>
    </source>
</evidence>
<evidence type="ECO:0000313" key="3">
    <source>
        <dbReference type="Proteomes" id="UP000198688"/>
    </source>
</evidence>
<dbReference type="AlphaFoldDB" id="A0A1H2AFB6"/>
<proteinExistence type="predicted"/>
<dbReference type="InterPro" id="IPR039374">
    <property type="entry name" value="SIP_fam"/>
</dbReference>
<dbReference type="InterPro" id="IPR039261">
    <property type="entry name" value="FNR_nucleotide-bd"/>
</dbReference>
<dbReference type="InterPro" id="IPR017927">
    <property type="entry name" value="FAD-bd_FR_type"/>
</dbReference>
<dbReference type="EMBL" id="LT629758">
    <property type="protein sequence ID" value="SDT44663.1"/>
    <property type="molecule type" value="Genomic_DNA"/>
</dbReference>
<dbReference type="InterPro" id="IPR013113">
    <property type="entry name" value="SIP_FAD-bd"/>
</dbReference>
<name>A0A1H2AFB6_9ACTN</name>
<dbReference type="Gene3D" id="2.40.30.10">
    <property type="entry name" value="Translation factors"/>
    <property type="match status" value="1"/>
</dbReference>
<dbReference type="PANTHER" id="PTHR30157">
    <property type="entry name" value="FERRIC REDUCTASE, NADPH-DEPENDENT"/>
    <property type="match status" value="1"/>
</dbReference>
<dbReference type="Pfam" id="PF04954">
    <property type="entry name" value="SIP"/>
    <property type="match status" value="1"/>
</dbReference>
<dbReference type="PROSITE" id="PS51384">
    <property type="entry name" value="FAD_FR"/>
    <property type="match status" value="1"/>
</dbReference>
<keyword evidence="3" id="KW-1185">Reference proteome</keyword>
<dbReference type="InterPro" id="IPR017938">
    <property type="entry name" value="Riboflavin_synthase-like_b-brl"/>
</dbReference>
<dbReference type="STRING" id="113562.SAMN04489716_3830"/>
<dbReference type="RefSeq" id="WP_092545889.1">
    <property type="nucleotide sequence ID" value="NZ_BOMJ01000055.1"/>
</dbReference>
<feature type="domain" description="FAD-binding FR-type" evidence="1">
    <location>
        <begin position="7"/>
        <end position="123"/>
    </location>
</feature>
<dbReference type="GO" id="GO:0016491">
    <property type="term" value="F:oxidoreductase activity"/>
    <property type="evidence" value="ECO:0007669"/>
    <property type="project" value="InterPro"/>
</dbReference>
<gene>
    <name evidence="2" type="ORF">SAMN04489716_3830</name>
</gene>
<dbReference type="PANTHER" id="PTHR30157:SF0">
    <property type="entry name" value="NADPH-DEPENDENT FERRIC-CHELATE REDUCTASE"/>
    <property type="match status" value="1"/>
</dbReference>
<protein>
    <submittedName>
        <fullName evidence="2">NADPH-dependent ferric siderophore reductase, contains FAD-binding and SIP domains</fullName>
    </submittedName>
</protein>
<organism evidence="2 3">
    <name type="scientific">Actinoplanes derwentensis</name>
    <dbReference type="NCBI Taxonomy" id="113562"/>
    <lineage>
        <taxon>Bacteria</taxon>
        <taxon>Bacillati</taxon>
        <taxon>Actinomycetota</taxon>
        <taxon>Actinomycetes</taxon>
        <taxon>Micromonosporales</taxon>
        <taxon>Micromonosporaceae</taxon>
        <taxon>Actinoplanes</taxon>
    </lineage>
</organism>
<dbReference type="Pfam" id="PF08021">
    <property type="entry name" value="FAD_binding_9"/>
    <property type="match status" value="1"/>
</dbReference>
<dbReference type="Gene3D" id="3.40.50.80">
    <property type="entry name" value="Nucleotide-binding domain of ferredoxin-NADP reductase (FNR) module"/>
    <property type="match status" value="1"/>
</dbReference>
<dbReference type="CDD" id="cd06193">
    <property type="entry name" value="siderophore_interacting"/>
    <property type="match status" value="1"/>
</dbReference>
<sequence length="252" mass="27358">MVTLLERLSRRATVSAVSPVTPWITGVRIAGPRLRDLKWTPGQHLNVMPTAPHNFAQALRDGWRKYTVWDHDPAGELELRVVTRGHDGPGARWAAGAAVGADVAVSSTEGRLTARPGAAYHLVLGEETGSVAMGAIARAVPADEPVLGVIEVDTPEDRPDMPRAQGLTWAYRHGAAPASTPVLLEALRELRLPDEPGMAYVAGEARTCQQVRAHLIRERGWPRANVLVHAFWTVSRRRVSSPAPVPGGRPYR</sequence>
<dbReference type="SUPFAM" id="SSF63380">
    <property type="entry name" value="Riboflavin synthase domain-like"/>
    <property type="match status" value="1"/>
</dbReference>